<keyword evidence="20" id="KW-1185">Reference proteome</keyword>
<dbReference type="GO" id="GO:0046872">
    <property type="term" value="F:metal ion binding"/>
    <property type="evidence" value="ECO:0007669"/>
    <property type="project" value="UniProtKB-KW"/>
</dbReference>
<evidence type="ECO:0000256" key="10">
    <source>
        <dbReference type="ARBA" id="ARBA00022908"/>
    </source>
</evidence>
<dbReference type="OrthoDB" id="5554229at2759"/>
<dbReference type="GO" id="GO:0006508">
    <property type="term" value="P:proteolysis"/>
    <property type="evidence" value="ECO:0007669"/>
    <property type="project" value="UniProtKB-KW"/>
</dbReference>
<evidence type="ECO:0000313" key="20">
    <source>
        <dbReference type="Proteomes" id="UP000595140"/>
    </source>
</evidence>
<evidence type="ECO:0000259" key="16">
    <source>
        <dbReference type="Pfam" id="PF17921"/>
    </source>
</evidence>
<protein>
    <recommendedName>
        <fullName evidence="21">Ty3 transposon capsid-like protein domain-containing protein</fullName>
    </recommendedName>
</protein>
<dbReference type="CDD" id="cd00303">
    <property type="entry name" value="retropepsin_like"/>
    <property type="match status" value="1"/>
</dbReference>
<evidence type="ECO:0000256" key="6">
    <source>
        <dbReference type="ARBA" id="ARBA00022750"/>
    </source>
</evidence>
<keyword evidence="3" id="KW-0548">Nucleotidyltransferase</keyword>
<feature type="domain" description="Ty3 transposon capsid-like protein" evidence="17">
    <location>
        <begin position="106"/>
        <end position="234"/>
    </location>
</feature>
<evidence type="ECO:0000256" key="12">
    <source>
        <dbReference type="ARBA" id="ARBA00022932"/>
    </source>
</evidence>
<sequence length="848" mass="93865">MTNSGISSDSFTLADIMGAIAELRTDLQTTKTRVAELAVANRPVTEPHRRAPAQFTPGWRPPPSRTTPPTLEPAPRMRVDAPRFSGEDPTGWIFKVQKYFDYFLTPEPERLQLVSMLIDHPASEWFHYFQANNPGATWPEFLDAVQQRFDSSYYENYIGLLSKLSQTSSVMDYQSAFETILNKVSGVPEGTLIAIFIAGLKQPVRREVNLQNPSTLASAFALAQELSACHEEAAASYSANNRKPWQPRPSSTTGTGLLPTPVPTSRPSPLRGRPNDRSSPLQVVRLSPAEKTERNKKGLCWYCDEKWVPGHNCKHRFLVLMGPDDDDEDTSDLTPPGHTEDTISGDVSSILSLAGSPRSLKLAGSINGVAVQVLLDGGSTHNFLHPAVAERLALVLHPTPAFRVYVGNGDSLRCAYSCLQTPLTLQGHVFEVDLYVLAIHGPDVVLGVQWLQTLGKISHYYSEMTMDFTWQGRPITLRGDTPTPRPLSYSQFCVLAASPEPCDHYELVSSAATINAQGAPSEDIPADVSQPIRELLSEFVGVFVGATNRAADALSRREDDSDPANLFTVCAQPIPHLLQTLKTENSSLPDLVSLHTAVSDGSAPAHISVHDGILYYNHRLYISPASPLCQQLLHEFHATPTAGHQGVDRTFRRLAAIFFWPGMRRAVRQFVASCTVCQATKPPPSLFPTLSVRARVPAVEELLRERAALLEDLKLHLRKMQQRMCAQANRHRREVVFNVGDMVLLRLQPYRQHSLARPGSYKLAKRFYGPFEVLERVGPVAYRLRLPEACRIHNVFHVSLLRPYVQRDDSAVLPSLPLEFIKGRPLSVPVAAWIVVGCWSTGNRGTSG</sequence>
<proteinExistence type="predicted"/>
<evidence type="ECO:0000256" key="5">
    <source>
        <dbReference type="ARBA" id="ARBA00022723"/>
    </source>
</evidence>
<dbReference type="GO" id="GO:0003887">
    <property type="term" value="F:DNA-directed DNA polymerase activity"/>
    <property type="evidence" value="ECO:0007669"/>
    <property type="project" value="UniProtKB-KW"/>
</dbReference>
<keyword evidence="13" id="KW-0238">DNA-binding</keyword>
<keyword evidence="14" id="KW-0233">DNA recombination</keyword>
<dbReference type="Gene3D" id="1.10.340.70">
    <property type="match status" value="1"/>
</dbReference>
<evidence type="ECO:0000256" key="2">
    <source>
        <dbReference type="ARBA" id="ARBA00022679"/>
    </source>
</evidence>
<keyword evidence="1" id="KW-0645">Protease</keyword>
<dbReference type="EMBL" id="OOIL02002123">
    <property type="protein sequence ID" value="VFQ80644.1"/>
    <property type="molecule type" value="Genomic_DNA"/>
</dbReference>
<dbReference type="InterPro" id="IPR056924">
    <property type="entry name" value="SH3_Tf2-1"/>
</dbReference>
<evidence type="ECO:0000259" key="18">
    <source>
        <dbReference type="Pfam" id="PF24626"/>
    </source>
</evidence>
<dbReference type="InterPro" id="IPR021109">
    <property type="entry name" value="Peptidase_aspartic_dom_sf"/>
</dbReference>
<name>A0A484LWQ6_9ASTE</name>
<keyword evidence="6" id="KW-0064">Aspartyl protease</keyword>
<evidence type="ECO:0000256" key="4">
    <source>
        <dbReference type="ARBA" id="ARBA00022722"/>
    </source>
</evidence>
<organism evidence="19 20">
    <name type="scientific">Cuscuta campestris</name>
    <dbReference type="NCBI Taxonomy" id="132261"/>
    <lineage>
        <taxon>Eukaryota</taxon>
        <taxon>Viridiplantae</taxon>
        <taxon>Streptophyta</taxon>
        <taxon>Embryophyta</taxon>
        <taxon>Tracheophyta</taxon>
        <taxon>Spermatophyta</taxon>
        <taxon>Magnoliopsida</taxon>
        <taxon>eudicotyledons</taxon>
        <taxon>Gunneridae</taxon>
        <taxon>Pentapetalae</taxon>
        <taxon>asterids</taxon>
        <taxon>lamiids</taxon>
        <taxon>Solanales</taxon>
        <taxon>Convolvulaceae</taxon>
        <taxon>Cuscuteae</taxon>
        <taxon>Cuscuta</taxon>
        <taxon>Cuscuta subgen. Grammica</taxon>
        <taxon>Cuscuta sect. Cleistogrammica</taxon>
    </lineage>
</organism>
<keyword evidence="8" id="KW-0378">Hydrolase</keyword>
<dbReference type="GO" id="GO:0003964">
    <property type="term" value="F:RNA-directed DNA polymerase activity"/>
    <property type="evidence" value="ECO:0007669"/>
    <property type="project" value="UniProtKB-KW"/>
</dbReference>
<keyword evidence="4" id="KW-0540">Nuclease</keyword>
<evidence type="ECO:0000259" key="17">
    <source>
        <dbReference type="Pfam" id="PF19259"/>
    </source>
</evidence>
<keyword evidence="9" id="KW-0460">Magnesium</keyword>
<evidence type="ECO:0000256" key="7">
    <source>
        <dbReference type="ARBA" id="ARBA00022759"/>
    </source>
</evidence>
<keyword evidence="12" id="KW-0239">DNA-directed DNA polymerase</keyword>
<feature type="compositionally biased region" description="Low complexity" evidence="15">
    <location>
        <begin position="249"/>
        <end position="259"/>
    </location>
</feature>
<feature type="domain" description="Tf2-1-like SH3-like" evidence="18">
    <location>
        <begin position="740"/>
        <end position="805"/>
    </location>
</feature>
<dbReference type="Pfam" id="PF24626">
    <property type="entry name" value="SH3_Tf2-1"/>
    <property type="match status" value="1"/>
</dbReference>
<evidence type="ECO:0000256" key="15">
    <source>
        <dbReference type="SAM" id="MobiDB-lite"/>
    </source>
</evidence>
<accession>A0A484LWQ6</accession>
<evidence type="ECO:0000256" key="8">
    <source>
        <dbReference type="ARBA" id="ARBA00022801"/>
    </source>
</evidence>
<dbReference type="InterPro" id="IPR050951">
    <property type="entry name" value="Retrovirus_Pol_polyprotein"/>
</dbReference>
<evidence type="ECO:0000256" key="11">
    <source>
        <dbReference type="ARBA" id="ARBA00022918"/>
    </source>
</evidence>
<dbReference type="GO" id="GO:0004190">
    <property type="term" value="F:aspartic-type endopeptidase activity"/>
    <property type="evidence" value="ECO:0007669"/>
    <property type="project" value="UniProtKB-KW"/>
</dbReference>
<dbReference type="Pfam" id="PF19259">
    <property type="entry name" value="Ty3_capsid"/>
    <property type="match status" value="1"/>
</dbReference>
<dbReference type="InterPro" id="IPR045358">
    <property type="entry name" value="Ty3_capsid"/>
</dbReference>
<dbReference type="Gene3D" id="2.40.70.10">
    <property type="entry name" value="Acid Proteases"/>
    <property type="match status" value="1"/>
</dbReference>
<evidence type="ECO:0008006" key="21">
    <source>
        <dbReference type="Google" id="ProtNLM"/>
    </source>
</evidence>
<gene>
    <name evidence="19" type="ORF">CCAM_LOCUS22420</name>
</gene>
<dbReference type="Pfam" id="PF17921">
    <property type="entry name" value="Integrase_H2C2"/>
    <property type="match status" value="1"/>
</dbReference>
<dbReference type="FunFam" id="1.10.340.70:FF:000001">
    <property type="entry name" value="Retrovirus-related Pol polyprotein from transposon gypsy-like Protein"/>
    <property type="match status" value="1"/>
</dbReference>
<dbReference type="GO" id="GO:0006310">
    <property type="term" value="P:DNA recombination"/>
    <property type="evidence" value="ECO:0007669"/>
    <property type="project" value="UniProtKB-KW"/>
</dbReference>
<dbReference type="Proteomes" id="UP000595140">
    <property type="component" value="Unassembled WGS sequence"/>
</dbReference>
<feature type="domain" description="Integrase zinc-binding" evidence="16">
    <location>
        <begin position="627"/>
        <end position="682"/>
    </location>
</feature>
<evidence type="ECO:0000256" key="13">
    <source>
        <dbReference type="ARBA" id="ARBA00023125"/>
    </source>
</evidence>
<evidence type="ECO:0000256" key="14">
    <source>
        <dbReference type="ARBA" id="ARBA00023172"/>
    </source>
</evidence>
<dbReference type="AlphaFoldDB" id="A0A484LWQ6"/>
<dbReference type="GO" id="GO:0015074">
    <property type="term" value="P:DNA integration"/>
    <property type="evidence" value="ECO:0007669"/>
    <property type="project" value="UniProtKB-KW"/>
</dbReference>
<evidence type="ECO:0000256" key="1">
    <source>
        <dbReference type="ARBA" id="ARBA00022670"/>
    </source>
</evidence>
<dbReference type="PANTHER" id="PTHR37984">
    <property type="entry name" value="PROTEIN CBG26694"/>
    <property type="match status" value="1"/>
</dbReference>
<reference evidence="19 20" key="1">
    <citation type="submission" date="2018-04" db="EMBL/GenBank/DDBJ databases">
        <authorList>
            <person name="Vogel A."/>
        </authorList>
    </citation>
    <scope>NUCLEOTIDE SEQUENCE [LARGE SCALE GENOMIC DNA]</scope>
</reference>
<keyword evidence="11" id="KW-0695">RNA-directed DNA polymerase</keyword>
<feature type="region of interest" description="Disordered" evidence="15">
    <location>
        <begin position="44"/>
        <end position="76"/>
    </location>
</feature>
<keyword evidence="7" id="KW-0255">Endonuclease</keyword>
<keyword evidence="2" id="KW-0808">Transferase</keyword>
<dbReference type="Pfam" id="PF08284">
    <property type="entry name" value="RVP_2"/>
    <property type="match status" value="1"/>
</dbReference>
<feature type="compositionally biased region" description="Pro residues" evidence="15">
    <location>
        <begin position="59"/>
        <end position="72"/>
    </location>
</feature>
<evidence type="ECO:0000256" key="3">
    <source>
        <dbReference type="ARBA" id="ARBA00022695"/>
    </source>
</evidence>
<feature type="region of interest" description="Disordered" evidence="15">
    <location>
        <begin position="237"/>
        <end position="290"/>
    </location>
</feature>
<dbReference type="InterPro" id="IPR041588">
    <property type="entry name" value="Integrase_H2C2"/>
</dbReference>
<evidence type="ECO:0000256" key="9">
    <source>
        <dbReference type="ARBA" id="ARBA00022842"/>
    </source>
</evidence>
<dbReference type="GO" id="GO:0004519">
    <property type="term" value="F:endonuclease activity"/>
    <property type="evidence" value="ECO:0007669"/>
    <property type="project" value="UniProtKB-KW"/>
</dbReference>
<dbReference type="SUPFAM" id="SSF50630">
    <property type="entry name" value="Acid proteases"/>
    <property type="match status" value="1"/>
</dbReference>
<evidence type="ECO:0000313" key="19">
    <source>
        <dbReference type="EMBL" id="VFQ80644.1"/>
    </source>
</evidence>
<keyword evidence="5" id="KW-0479">Metal-binding</keyword>
<keyword evidence="10" id="KW-0229">DNA integration</keyword>
<dbReference type="GO" id="GO:0003677">
    <property type="term" value="F:DNA binding"/>
    <property type="evidence" value="ECO:0007669"/>
    <property type="project" value="UniProtKB-KW"/>
</dbReference>
<dbReference type="PANTHER" id="PTHR37984:SF5">
    <property type="entry name" value="PROTEIN NYNRIN-LIKE"/>
    <property type="match status" value="1"/>
</dbReference>